<dbReference type="InterPro" id="IPR050272">
    <property type="entry name" value="Isochorismatase-like_hydrls"/>
</dbReference>
<dbReference type="Gene3D" id="3.40.50.850">
    <property type="entry name" value="Isochorismatase-like"/>
    <property type="match status" value="1"/>
</dbReference>
<dbReference type="PANTHER" id="PTHR43540">
    <property type="entry name" value="PEROXYUREIDOACRYLATE/UREIDOACRYLATE AMIDOHYDROLASE-RELATED"/>
    <property type="match status" value="1"/>
</dbReference>
<evidence type="ECO:0000313" key="3">
    <source>
        <dbReference type="EMBL" id="MBL0705933.1"/>
    </source>
</evidence>
<dbReference type="GO" id="GO:0016787">
    <property type="term" value="F:hydrolase activity"/>
    <property type="evidence" value="ECO:0007669"/>
    <property type="project" value="UniProtKB-KW"/>
</dbReference>
<feature type="domain" description="Isochorismatase-like" evidence="2">
    <location>
        <begin position="5"/>
        <end position="167"/>
    </location>
</feature>
<organism evidence="3 4">
    <name type="scientific">Sinomonas cellulolyticus</name>
    <dbReference type="NCBI Taxonomy" id="2801916"/>
    <lineage>
        <taxon>Bacteria</taxon>
        <taxon>Bacillati</taxon>
        <taxon>Actinomycetota</taxon>
        <taxon>Actinomycetes</taxon>
        <taxon>Micrococcales</taxon>
        <taxon>Micrococcaceae</taxon>
        <taxon>Sinomonas</taxon>
    </lineage>
</organism>
<comment type="caution">
    <text evidence="3">The sequence shown here is derived from an EMBL/GenBank/DDBJ whole genome shotgun (WGS) entry which is preliminary data.</text>
</comment>
<gene>
    <name evidence="3" type="ORF">JJE72_10490</name>
</gene>
<name>A0ABS1K391_9MICC</name>
<dbReference type="InterPro" id="IPR036380">
    <property type="entry name" value="Isochorismatase-like_sf"/>
</dbReference>
<dbReference type="CDD" id="cd00431">
    <property type="entry name" value="cysteine_hydrolases"/>
    <property type="match status" value="1"/>
</dbReference>
<evidence type="ECO:0000256" key="1">
    <source>
        <dbReference type="ARBA" id="ARBA00022801"/>
    </source>
</evidence>
<proteinExistence type="predicted"/>
<dbReference type="RefSeq" id="WP_189692472.1">
    <property type="nucleotide sequence ID" value="NZ_BNCM01000002.1"/>
</dbReference>
<dbReference type="SUPFAM" id="SSF52499">
    <property type="entry name" value="Isochorismatase-like hydrolases"/>
    <property type="match status" value="1"/>
</dbReference>
<keyword evidence="4" id="KW-1185">Reference proteome</keyword>
<dbReference type="PANTHER" id="PTHR43540:SF6">
    <property type="entry name" value="ISOCHORISMATASE-LIKE DOMAIN-CONTAINING PROTEIN"/>
    <property type="match status" value="1"/>
</dbReference>
<protein>
    <submittedName>
        <fullName evidence="3">Cysteine hydrolase</fullName>
    </submittedName>
</protein>
<evidence type="ECO:0000259" key="2">
    <source>
        <dbReference type="Pfam" id="PF00857"/>
    </source>
</evidence>
<dbReference type="Proteomes" id="UP000639051">
    <property type="component" value="Unassembled WGS sequence"/>
</dbReference>
<sequence>MNARLVVIDMQRIFRDETVWNVPRFDEAAEAIASLEQSLARPGIYTRFVRGAGEEGAWSAYYDRWPETRLPAEAPEWDFVEEPPSGSSVMDAPTFSKWGPELAAEIPVGERMVLAGVATDCCVLSTALGAVDAGRYVTVVREACAGATDEAHDQALALLQMLSPMCEVVSLADVVG</sequence>
<dbReference type="EMBL" id="JAERRC010000024">
    <property type="protein sequence ID" value="MBL0705933.1"/>
    <property type="molecule type" value="Genomic_DNA"/>
</dbReference>
<dbReference type="InterPro" id="IPR000868">
    <property type="entry name" value="Isochorismatase-like_dom"/>
</dbReference>
<keyword evidence="1 3" id="KW-0378">Hydrolase</keyword>
<evidence type="ECO:0000313" key="4">
    <source>
        <dbReference type="Proteomes" id="UP000639051"/>
    </source>
</evidence>
<accession>A0ABS1K391</accession>
<dbReference type="Pfam" id="PF00857">
    <property type="entry name" value="Isochorismatase"/>
    <property type="match status" value="1"/>
</dbReference>
<reference evidence="3 4" key="1">
    <citation type="submission" date="2021-01" db="EMBL/GenBank/DDBJ databases">
        <title>Genome public.</title>
        <authorList>
            <person name="Liu C."/>
            <person name="Sun Q."/>
        </authorList>
    </citation>
    <scope>NUCLEOTIDE SEQUENCE [LARGE SCALE GENOMIC DNA]</scope>
    <source>
        <strain evidence="3 4">JC656</strain>
    </source>
</reference>